<evidence type="ECO:0000313" key="8">
    <source>
        <dbReference type="Proteomes" id="UP000075806"/>
    </source>
</evidence>
<accession>A0A162DQY9</accession>
<dbReference type="InterPro" id="IPR009003">
    <property type="entry name" value="Peptidase_S1_PA"/>
</dbReference>
<dbReference type="InterPro" id="IPR001940">
    <property type="entry name" value="Peptidase_S1C"/>
</dbReference>
<feature type="compositionally biased region" description="Acidic residues" evidence="5">
    <location>
        <begin position="82"/>
        <end position="94"/>
    </location>
</feature>
<keyword evidence="3" id="KW-0378">Hydrolase</keyword>
<protein>
    <recommendedName>
        <fullName evidence="9">Peptidase S1</fullName>
    </recommendedName>
</protein>
<organism evidence="7 8">
    <name type="scientific">Alkalihalobacillus trypoxylicola</name>
    <dbReference type="NCBI Taxonomy" id="519424"/>
    <lineage>
        <taxon>Bacteria</taxon>
        <taxon>Bacillati</taxon>
        <taxon>Bacillota</taxon>
        <taxon>Bacilli</taxon>
        <taxon>Bacillales</taxon>
        <taxon>Bacillaceae</taxon>
        <taxon>Alkalihalobacillus</taxon>
    </lineage>
</organism>
<feature type="compositionally biased region" description="Acidic residues" evidence="5">
    <location>
        <begin position="132"/>
        <end position="174"/>
    </location>
</feature>
<evidence type="ECO:0000256" key="6">
    <source>
        <dbReference type="SAM" id="Phobius"/>
    </source>
</evidence>
<evidence type="ECO:0000256" key="1">
    <source>
        <dbReference type="ARBA" id="ARBA00010541"/>
    </source>
</evidence>
<dbReference type="PANTHER" id="PTHR43343">
    <property type="entry name" value="PEPTIDASE S12"/>
    <property type="match status" value="1"/>
</dbReference>
<dbReference type="PRINTS" id="PR00834">
    <property type="entry name" value="PROTEASES2C"/>
</dbReference>
<dbReference type="GO" id="GO:0006508">
    <property type="term" value="P:proteolysis"/>
    <property type="evidence" value="ECO:0007669"/>
    <property type="project" value="UniProtKB-KW"/>
</dbReference>
<dbReference type="GO" id="GO:0004252">
    <property type="term" value="F:serine-type endopeptidase activity"/>
    <property type="evidence" value="ECO:0007669"/>
    <property type="project" value="InterPro"/>
</dbReference>
<dbReference type="RefSeq" id="WP_061948920.1">
    <property type="nucleotide sequence ID" value="NZ_LTAO01000017.1"/>
</dbReference>
<evidence type="ECO:0008006" key="9">
    <source>
        <dbReference type="Google" id="ProtNLM"/>
    </source>
</evidence>
<keyword evidence="4" id="KW-0720">Serine protease</keyword>
<feature type="region of interest" description="Disordered" evidence="5">
    <location>
        <begin position="383"/>
        <end position="427"/>
    </location>
</feature>
<dbReference type="Proteomes" id="UP000075806">
    <property type="component" value="Unassembled WGS sequence"/>
</dbReference>
<sequence length="488" mass="54041">MSTQQSQKQVESLENPSLFSKIKSKKVLFLTLIAVFITVAIIGITTYQTNANQWTKEAIDHSTAEIDISNKPVDQPAFVYEEEEYTENNEEEKDAEEREKDTEEPSNNDSEENQENEMIELDSTIENPNSESTEDNDENEQQNSQDEENTEEVIEEETEDNDESEENSEIDEESANQLVNQLKEKVYTIYSTNHQGSGFLYNSNGIVITNAHVVTGDLFVTVQTQSGSEHVAEVIGYSNETDIAVLLVNDFDGQSPAPIDKGSQAAIGDQVLTLGTPQGASFTSTTGNITETGLSFSINNFLYLNLYESSAPTQPGNSGGPLVSISSGKIIGINSAMDKNRESISYSIPVFAVESLIQDWVQSPLSQDDLLAIYGDQAVAVEDGNEESLVSEEEEKESESLGTGNNQNKTIEKKENPPIEIKKAEKQEVFIEMEDTIDEVNVESDEKEKENQKEDVSSINKINDEVDQVDDTEIEENIDEEDDLAVAS</sequence>
<evidence type="ECO:0000256" key="5">
    <source>
        <dbReference type="SAM" id="MobiDB-lite"/>
    </source>
</evidence>
<dbReference type="SUPFAM" id="SSF50494">
    <property type="entry name" value="Trypsin-like serine proteases"/>
    <property type="match status" value="1"/>
</dbReference>
<dbReference type="Gene3D" id="2.40.10.10">
    <property type="entry name" value="Trypsin-like serine proteases"/>
    <property type="match status" value="2"/>
</dbReference>
<dbReference type="PANTHER" id="PTHR43343:SF3">
    <property type="entry name" value="PROTEASE DO-LIKE 8, CHLOROPLASTIC"/>
    <property type="match status" value="1"/>
</dbReference>
<feature type="compositionally biased region" description="Acidic residues" evidence="5">
    <location>
        <begin position="465"/>
        <end position="488"/>
    </location>
</feature>
<comment type="caution">
    <text evidence="7">The sequence shown here is derived from an EMBL/GenBank/DDBJ whole genome shotgun (WGS) entry which is preliminary data.</text>
</comment>
<dbReference type="STRING" id="519424.AZF04_19365"/>
<evidence type="ECO:0000256" key="3">
    <source>
        <dbReference type="ARBA" id="ARBA00022801"/>
    </source>
</evidence>
<feature type="region of interest" description="Disordered" evidence="5">
    <location>
        <begin position="82"/>
        <end position="174"/>
    </location>
</feature>
<dbReference type="EMBL" id="LTAO01000017">
    <property type="protein sequence ID" value="KYG30606.1"/>
    <property type="molecule type" value="Genomic_DNA"/>
</dbReference>
<evidence type="ECO:0000313" key="7">
    <source>
        <dbReference type="EMBL" id="KYG30606.1"/>
    </source>
</evidence>
<proteinExistence type="inferred from homology"/>
<reference evidence="7" key="1">
    <citation type="submission" date="2016-02" db="EMBL/GenBank/DDBJ databases">
        <title>Genome sequence of Bacillus trypoxylicola KCTC 13244(T).</title>
        <authorList>
            <person name="Jeong H."/>
            <person name="Park S.-H."/>
            <person name="Choi S.-K."/>
        </authorList>
    </citation>
    <scope>NUCLEOTIDE SEQUENCE [LARGE SCALE GENOMIC DNA]</scope>
    <source>
        <strain evidence="7">KCTC 13244</strain>
    </source>
</reference>
<keyword evidence="6" id="KW-0812">Transmembrane</keyword>
<dbReference type="AlphaFoldDB" id="A0A162DQY9"/>
<keyword evidence="6" id="KW-0472">Membrane</keyword>
<dbReference type="OrthoDB" id="189537at2"/>
<comment type="similarity">
    <text evidence="1">Belongs to the peptidase S1C family.</text>
</comment>
<feature type="transmembrane region" description="Helical" evidence="6">
    <location>
        <begin position="27"/>
        <end position="47"/>
    </location>
</feature>
<keyword evidence="2" id="KW-0645">Protease</keyword>
<evidence type="ECO:0000256" key="2">
    <source>
        <dbReference type="ARBA" id="ARBA00022670"/>
    </source>
</evidence>
<evidence type="ECO:0000256" key="4">
    <source>
        <dbReference type="ARBA" id="ARBA00022825"/>
    </source>
</evidence>
<feature type="compositionally biased region" description="Acidic residues" evidence="5">
    <location>
        <begin position="104"/>
        <end position="120"/>
    </location>
</feature>
<feature type="compositionally biased region" description="Basic and acidic residues" evidence="5">
    <location>
        <begin position="444"/>
        <end position="456"/>
    </location>
</feature>
<feature type="compositionally biased region" description="Acidic residues" evidence="5">
    <location>
        <begin position="383"/>
        <end position="397"/>
    </location>
</feature>
<name>A0A162DQY9_9BACI</name>
<keyword evidence="8" id="KW-1185">Reference proteome</keyword>
<feature type="compositionally biased region" description="Basic and acidic residues" evidence="5">
    <location>
        <begin position="410"/>
        <end position="427"/>
    </location>
</feature>
<feature type="region of interest" description="Disordered" evidence="5">
    <location>
        <begin position="439"/>
        <end position="488"/>
    </location>
</feature>
<keyword evidence="6" id="KW-1133">Transmembrane helix</keyword>
<dbReference type="InterPro" id="IPR051201">
    <property type="entry name" value="Chloro_Bact_Ser_Proteases"/>
</dbReference>
<dbReference type="Pfam" id="PF13365">
    <property type="entry name" value="Trypsin_2"/>
    <property type="match status" value="1"/>
</dbReference>
<gene>
    <name evidence="7" type="ORF">AZF04_19365</name>
</gene>
<dbReference type="InterPro" id="IPR043504">
    <property type="entry name" value="Peptidase_S1_PA_chymotrypsin"/>
</dbReference>